<dbReference type="Gene3D" id="3.40.50.2000">
    <property type="entry name" value="Glycogen Phosphorylase B"/>
    <property type="match status" value="1"/>
</dbReference>
<evidence type="ECO:0000256" key="3">
    <source>
        <dbReference type="ARBA" id="ARBA00022679"/>
    </source>
</evidence>
<evidence type="ECO:0000313" key="5">
    <source>
        <dbReference type="EMBL" id="KAF2589759.1"/>
    </source>
</evidence>
<dbReference type="EMBL" id="QGKY02000190">
    <property type="protein sequence ID" value="KAF2589759.1"/>
    <property type="molecule type" value="Genomic_DNA"/>
</dbReference>
<reference evidence="5" key="1">
    <citation type="submission" date="2019-12" db="EMBL/GenBank/DDBJ databases">
        <title>Genome sequencing and annotation of Brassica cretica.</title>
        <authorList>
            <person name="Studholme D.J."/>
            <person name="Sarris P.F."/>
        </authorList>
    </citation>
    <scope>NUCLEOTIDE SEQUENCE</scope>
    <source>
        <strain evidence="5">PFS-102/07</strain>
        <tissue evidence="5">Leaf</tissue>
    </source>
</reference>
<keyword evidence="4" id="KW-0472">Membrane</keyword>
<protein>
    <recommendedName>
        <fullName evidence="6">UDP-glycosyltransferases domain-containing protein</fullName>
    </recommendedName>
</protein>
<dbReference type="GO" id="GO:0080043">
    <property type="term" value="F:quercetin 3-O-glucosyltransferase activity"/>
    <property type="evidence" value="ECO:0007669"/>
    <property type="project" value="TreeGrafter"/>
</dbReference>
<proteinExistence type="inferred from homology"/>
<dbReference type="PANTHER" id="PTHR11926:SF1533">
    <property type="entry name" value="UDP-GLYCOSYLTRANSFERASE 75D1"/>
    <property type="match status" value="1"/>
</dbReference>
<comment type="caution">
    <text evidence="5">The sequence shown here is derived from an EMBL/GenBank/DDBJ whole genome shotgun (WGS) entry which is preliminary data.</text>
</comment>
<feature type="transmembrane region" description="Helical" evidence="4">
    <location>
        <begin position="69"/>
        <end position="89"/>
    </location>
</feature>
<evidence type="ECO:0008006" key="6">
    <source>
        <dbReference type="Google" id="ProtNLM"/>
    </source>
</evidence>
<dbReference type="GO" id="GO:0080044">
    <property type="term" value="F:quercetin 7-O-glucosyltransferase activity"/>
    <property type="evidence" value="ECO:0007669"/>
    <property type="project" value="TreeGrafter"/>
</dbReference>
<evidence type="ECO:0000256" key="1">
    <source>
        <dbReference type="ARBA" id="ARBA00009995"/>
    </source>
</evidence>
<name>A0A8S9K6I7_BRACR</name>
<keyword evidence="3" id="KW-0808">Transferase</keyword>
<dbReference type="PANTHER" id="PTHR11926">
    <property type="entry name" value="GLUCOSYL/GLUCURONOSYL TRANSFERASES"/>
    <property type="match status" value="1"/>
</dbReference>
<gene>
    <name evidence="5" type="ORF">F2Q70_00039457</name>
</gene>
<dbReference type="InterPro" id="IPR002213">
    <property type="entry name" value="UDP_glucos_trans"/>
</dbReference>
<dbReference type="Pfam" id="PF00201">
    <property type="entry name" value="UDPGT"/>
    <property type="match status" value="1"/>
</dbReference>
<evidence type="ECO:0000256" key="4">
    <source>
        <dbReference type="SAM" id="Phobius"/>
    </source>
</evidence>
<keyword evidence="2" id="KW-0328">Glycosyltransferase</keyword>
<feature type="transmembrane region" description="Helical" evidence="4">
    <location>
        <begin position="43"/>
        <end position="63"/>
    </location>
</feature>
<feature type="transmembrane region" description="Helical" evidence="4">
    <location>
        <begin position="98"/>
        <end position="114"/>
    </location>
</feature>
<dbReference type="AlphaFoldDB" id="A0A8S9K6I7"/>
<evidence type="ECO:0000256" key="2">
    <source>
        <dbReference type="ARBA" id="ARBA00022676"/>
    </source>
</evidence>
<dbReference type="SUPFAM" id="SSF53756">
    <property type="entry name" value="UDP-Glycosyltransferase/glycogen phosphorylase"/>
    <property type="match status" value="1"/>
</dbReference>
<sequence length="363" mass="40817">MDHDTFVPLGSPYARTSWITTRSYLLDHGTFVPLGSRHDRRSLITIHCILGIIMHPLVIGTLWSSYPLILATLGISYLLVTCILCFLVGRAVVELRQVLRVTLLLVFLAGMPIVPCDNYSWRKGWATRWAGQSLLLEEIDLTCYRTESSAGTGFSKAESFFALINEFISFFALHLEASIGCFVTHCGWNSTLESLVAGVPVVAFPQWDDQMTNAQLLTECWKTGVRVMEKKEGEEVVVESGEIRRCIEEVMEKKAEEFRRNAARWRDIAAETVGEGGSLFNHLKAFVDEHIFDSLFSVFASNKDLRLKMRNLSSSSMIRPPVLLANRLFARSLCLNEARKKGGRSDDHDRQSNVGAHSGVWIL</sequence>
<comment type="similarity">
    <text evidence="1">Belongs to the UDP-glycosyltransferase family.</text>
</comment>
<organism evidence="5">
    <name type="scientific">Brassica cretica</name>
    <name type="common">Mustard</name>
    <dbReference type="NCBI Taxonomy" id="69181"/>
    <lineage>
        <taxon>Eukaryota</taxon>
        <taxon>Viridiplantae</taxon>
        <taxon>Streptophyta</taxon>
        <taxon>Embryophyta</taxon>
        <taxon>Tracheophyta</taxon>
        <taxon>Spermatophyta</taxon>
        <taxon>Magnoliopsida</taxon>
        <taxon>eudicotyledons</taxon>
        <taxon>Gunneridae</taxon>
        <taxon>Pentapetalae</taxon>
        <taxon>rosids</taxon>
        <taxon>malvids</taxon>
        <taxon>Brassicales</taxon>
        <taxon>Brassicaceae</taxon>
        <taxon>Brassiceae</taxon>
        <taxon>Brassica</taxon>
    </lineage>
</organism>
<keyword evidence="4" id="KW-0812">Transmembrane</keyword>
<keyword evidence="4" id="KW-1133">Transmembrane helix</keyword>
<accession>A0A8S9K6I7</accession>